<name>A0ABX1LWT4_9CYAN</name>
<keyword evidence="4" id="KW-1185">Reference proteome</keyword>
<gene>
    <name evidence="3" type="ORF">HC246_17080</name>
</gene>
<proteinExistence type="predicted"/>
<feature type="compositionally biased region" description="Polar residues" evidence="1">
    <location>
        <begin position="964"/>
        <end position="981"/>
    </location>
</feature>
<organism evidence="3 4">
    <name type="scientific">Pseudanabaena yagii GIHE-NHR1</name>
    <dbReference type="NCBI Taxonomy" id="2722753"/>
    <lineage>
        <taxon>Bacteria</taxon>
        <taxon>Bacillati</taxon>
        <taxon>Cyanobacteriota</taxon>
        <taxon>Cyanophyceae</taxon>
        <taxon>Pseudanabaenales</taxon>
        <taxon>Pseudanabaenaceae</taxon>
        <taxon>Pseudanabaena</taxon>
        <taxon>Pseudanabaena yagii</taxon>
    </lineage>
</organism>
<keyword evidence="2" id="KW-0472">Membrane</keyword>
<sequence length="981" mass="108368">MRSDPTIFASNSDNSNDIEQNAGLSMVDILTLSTQQQQIINWVMRHRESTLEAISSGIGTTPEDTLLEIEALISQGFLELISNPGGNYYAIDFRRQQSINNLDAMPKAAIRPLSIILNPSGTVSIATGEKFELCVTVTNQGNRSAVISVVIDQDSSSIYSWCTFPSERLALSVGQSCEVVFPIQVPPTMPPKEYGYTIIIDAPEHYPEDTPIQYKGRVIVTPSIQEVVRVNDPSFATIPRTNSASPHQMRGGEIWQVLISVNNRSERVDRFRVTIPDLDPKWVSIYYPEGLALAGVVEATEGLPLNPDTQGQITIIFKPPMDTWAGIYSPTIRVHSTNNPDLALLDIVYFEILPVYQLDIQLVTLLTRVENQPSLYEMRFKSSSNIARELIVRASSPEQDGLLTYSFSSEETRISPYGNSRINLEVQTTKKCKPKFLSERYLSFIVEVEDKQGVALVSDRYLGNLIVPARPWWQLVLVIIGIIGIIGTIIFLIWWFFFRPPEVPVVVEFTSESPNYREVANESIRLRWRVTNPDLIKEIKVEGLGEDQTTLSQPVVYNFSAGIPPELKEYCVIDRELLCQNVPTDARKPSQYIFQMNLASKNPKTRTLPLAKTTKIIVEPVPQAQILEFASNKPLYTESRPVLPTIVLVPVAKSDQQANNAPKAETNNPPTSTEASPSNPASSVNSPSPEVVAAKAKETVFIPEVLEKRVFFTALGIAESPTKLGLIKPKPDLDNEVRLNWRLSNASQIRELTLVGRSPEGEIKSPPLKYLLTEGIPRSLRPYCTISNDEMVCKNVPTEAKASGNYIFELAIVPRKPPIDPKAVPVMRKTEIVKIAPYPAKILELKVNGQDALPQYSFNLNPDIPSILTLSWKVEASAAAKIDLLPAPGNVAAVGQLALPLSPKSAEVTYTLKVTNPDGQIIMRSFIVQTIAPPPAPKPEETPPIALPPDVPAIDSPLIPAPPNQRSGGTLTPSEVPPSQK</sequence>
<feature type="transmembrane region" description="Helical" evidence="2">
    <location>
        <begin position="475"/>
        <end position="497"/>
    </location>
</feature>
<dbReference type="RefSeq" id="WP_169364680.1">
    <property type="nucleotide sequence ID" value="NZ_JAAVJL010000002.1"/>
</dbReference>
<comment type="caution">
    <text evidence="3">The sequence shown here is derived from an EMBL/GenBank/DDBJ whole genome shotgun (WGS) entry which is preliminary data.</text>
</comment>
<keyword evidence="2" id="KW-1133">Transmembrane helix</keyword>
<dbReference type="Proteomes" id="UP000738376">
    <property type="component" value="Unassembled WGS sequence"/>
</dbReference>
<feature type="compositionally biased region" description="Polar residues" evidence="1">
    <location>
        <begin position="654"/>
        <end position="673"/>
    </location>
</feature>
<dbReference type="EMBL" id="JAAVJL010000002">
    <property type="protein sequence ID" value="NMF59683.1"/>
    <property type="molecule type" value="Genomic_DNA"/>
</dbReference>
<keyword evidence="2" id="KW-0812">Transmembrane</keyword>
<evidence type="ECO:0000313" key="3">
    <source>
        <dbReference type="EMBL" id="NMF59683.1"/>
    </source>
</evidence>
<feature type="compositionally biased region" description="Low complexity" evidence="1">
    <location>
        <begin position="674"/>
        <end position="690"/>
    </location>
</feature>
<evidence type="ECO:0008006" key="5">
    <source>
        <dbReference type="Google" id="ProtNLM"/>
    </source>
</evidence>
<feature type="region of interest" description="Disordered" evidence="1">
    <location>
        <begin position="654"/>
        <end position="690"/>
    </location>
</feature>
<protein>
    <recommendedName>
        <fullName evidence="5">CARDB domain-containing protein</fullName>
    </recommendedName>
</protein>
<evidence type="ECO:0000256" key="1">
    <source>
        <dbReference type="SAM" id="MobiDB-lite"/>
    </source>
</evidence>
<accession>A0ABX1LWT4</accession>
<feature type="region of interest" description="Disordered" evidence="1">
    <location>
        <begin position="932"/>
        <end position="981"/>
    </location>
</feature>
<reference evidence="3 4" key="1">
    <citation type="submission" date="2020-03" db="EMBL/GenBank/DDBJ databases">
        <title>Draft Genome Sequence of 2-Methylisoborneol Producing Pseudanabaena yagii Strain GIHE-NHR1 Isolated from North Han River in South Korea.</title>
        <authorList>
            <person name="Jeong J."/>
        </authorList>
    </citation>
    <scope>NUCLEOTIDE SEQUENCE [LARGE SCALE GENOMIC DNA]</scope>
    <source>
        <strain evidence="3 4">GIHE-NHR1</strain>
    </source>
</reference>
<evidence type="ECO:0000256" key="2">
    <source>
        <dbReference type="SAM" id="Phobius"/>
    </source>
</evidence>
<evidence type="ECO:0000313" key="4">
    <source>
        <dbReference type="Proteomes" id="UP000738376"/>
    </source>
</evidence>